<dbReference type="InterPro" id="IPR036390">
    <property type="entry name" value="WH_DNA-bd_sf"/>
</dbReference>
<keyword evidence="2" id="KW-0132">Cell division</keyword>
<evidence type="ECO:0000313" key="7">
    <source>
        <dbReference type="Proteomes" id="UP000030302"/>
    </source>
</evidence>
<evidence type="ECO:0000256" key="4">
    <source>
        <dbReference type="ARBA" id="ARBA00023306"/>
    </source>
</evidence>
<dbReference type="HOGENOM" id="CLU_045647_2_1_4"/>
<dbReference type="GO" id="GO:0051301">
    <property type="term" value="P:cell division"/>
    <property type="evidence" value="ECO:0007669"/>
    <property type="project" value="UniProtKB-KW"/>
</dbReference>
<evidence type="ECO:0000313" key="6">
    <source>
        <dbReference type="EMBL" id="AIY43118.1"/>
    </source>
</evidence>
<feature type="region of interest" description="Disordered" evidence="5">
    <location>
        <begin position="255"/>
        <end position="314"/>
    </location>
</feature>
<feature type="compositionally biased region" description="Polar residues" evidence="5">
    <location>
        <begin position="277"/>
        <end position="293"/>
    </location>
</feature>
<dbReference type="RefSeq" id="WP_038492281.1">
    <property type="nucleotide sequence ID" value="NZ_CP009962.1"/>
</dbReference>
<reference evidence="7" key="1">
    <citation type="journal article" date="2014" name="Soil Biol. Biochem.">
        <title>Structure and function of bacterial communities in ageing soils: Insights from the Mendocino ecological staircase.</title>
        <authorList>
            <person name="Uroz S."/>
            <person name="Tech J.J."/>
            <person name="Sawaya N.A."/>
            <person name="Frey-Klett P."/>
            <person name="Leveau J.H.J."/>
        </authorList>
    </citation>
    <scope>NUCLEOTIDE SEQUENCE [LARGE SCALE GENOMIC DNA]</scope>
    <source>
        <strain evidence="7">Cal35</strain>
    </source>
</reference>
<gene>
    <name evidence="6" type="ORF">LT85_3960</name>
</gene>
<dbReference type="AlphaFoldDB" id="A0A0A1FEC7"/>
<dbReference type="InterPro" id="IPR005234">
    <property type="entry name" value="ScpB_csome_segregation"/>
</dbReference>
<keyword evidence="1" id="KW-0963">Cytoplasm</keyword>
<dbReference type="Proteomes" id="UP000030302">
    <property type="component" value="Chromosome"/>
</dbReference>
<sequence length="314" mass="34787">MNTIEAKKVLETALLCAHEPLSLNDLKKLYVRNGEDIGDDEGEINADTIRSMLEELRTDWSDKGIEVVALSTGWRFQSRPEMKIYLERLNPEKPQRYSRATMETLAIIAYRQPVTRGDIEEIRGVTVNSQTVKMLEERGWIEAIGHRDVPGRPALFATTRQFLDDLGLTSLDQLPPLQQVARNDMQEGNLLELQALEADLEASMEARAALEAAAAKEETDVELQTELAEPVHMAAENASDAEQIAEPMTEDSVDAGIGAPEVMTENATETAEEAVQPQETTVASNETHTNDQASESDDEATPGRHNQHLNNEPT</sequence>
<dbReference type="InterPro" id="IPR036388">
    <property type="entry name" value="WH-like_DNA-bd_sf"/>
</dbReference>
<keyword evidence="3" id="KW-0159">Chromosome partition</keyword>
<accession>A0A0A1FEC7</accession>
<dbReference type="GO" id="GO:0051304">
    <property type="term" value="P:chromosome separation"/>
    <property type="evidence" value="ECO:0007669"/>
    <property type="project" value="InterPro"/>
</dbReference>
<organism evidence="6 7">
    <name type="scientific">Collimonas arenae</name>
    <dbReference type="NCBI Taxonomy" id="279058"/>
    <lineage>
        <taxon>Bacteria</taxon>
        <taxon>Pseudomonadati</taxon>
        <taxon>Pseudomonadota</taxon>
        <taxon>Betaproteobacteria</taxon>
        <taxon>Burkholderiales</taxon>
        <taxon>Oxalobacteraceae</taxon>
        <taxon>Collimonas</taxon>
    </lineage>
</organism>
<evidence type="ECO:0000256" key="2">
    <source>
        <dbReference type="ARBA" id="ARBA00022618"/>
    </source>
</evidence>
<keyword evidence="4" id="KW-0131">Cell cycle</keyword>
<dbReference type="OrthoDB" id="9806226at2"/>
<dbReference type="NCBIfam" id="TIGR00281">
    <property type="entry name" value="SMC-Scp complex subunit ScpB"/>
    <property type="match status" value="1"/>
</dbReference>
<dbReference type="KEGG" id="care:LT85_3960"/>
<evidence type="ECO:0000256" key="5">
    <source>
        <dbReference type="SAM" id="MobiDB-lite"/>
    </source>
</evidence>
<dbReference type="EMBL" id="CP009962">
    <property type="protein sequence ID" value="AIY43118.1"/>
    <property type="molecule type" value="Genomic_DNA"/>
</dbReference>
<dbReference type="PANTHER" id="PTHR34298">
    <property type="entry name" value="SEGREGATION AND CONDENSATION PROTEIN B"/>
    <property type="match status" value="1"/>
</dbReference>
<evidence type="ECO:0000256" key="1">
    <source>
        <dbReference type="ARBA" id="ARBA00022490"/>
    </source>
</evidence>
<name>A0A0A1FEC7_9BURK</name>
<protein>
    <submittedName>
        <fullName evidence="6">Segregation and condensation protein B</fullName>
    </submittedName>
</protein>
<evidence type="ECO:0000256" key="3">
    <source>
        <dbReference type="ARBA" id="ARBA00022829"/>
    </source>
</evidence>
<dbReference type="Gene3D" id="1.10.10.10">
    <property type="entry name" value="Winged helix-like DNA-binding domain superfamily/Winged helix DNA-binding domain"/>
    <property type="match status" value="2"/>
</dbReference>
<dbReference type="SUPFAM" id="SSF46785">
    <property type="entry name" value="Winged helix' DNA-binding domain"/>
    <property type="match status" value="2"/>
</dbReference>
<dbReference type="PANTHER" id="PTHR34298:SF2">
    <property type="entry name" value="SEGREGATION AND CONDENSATION PROTEIN B"/>
    <property type="match status" value="1"/>
</dbReference>
<dbReference type="STRING" id="279058.LT85_3960"/>
<dbReference type="Pfam" id="PF04079">
    <property type="entry name" value="SMC_ScpB"/>
    <property type="match status" value="1"/>
</dbReference>
<proteinExistence type="predicted"/>
<keyword evidence="7" id="KW-1185">Reference proteome</keyword>